<keyword evidence="3" id="KW-0802">TPR repeat</keyword>
<name>A0A0C1N1Y7_9CYAN</name>
<dbReference type="Gene3D" id="3.40.50.2300">
    <property type="match status" value="1"/>
</dbReference>
<reference evidence="7" key="1">
    <citation type="journal article" date="2015" name="Genome Announc.">
        <title>Draft Genome Sequence of Tolypothrix boutellei Strain VB521301.</title>
        <authorList>
            <person name="Chandrababunaidu M.M."/>
            <person name="Singh D."/>
            <person name="Sen D."/>
            <person name="Bhan S."/>
            <person name="Das S."/>
            <person name="Gupta A."/>
            <person name="Adhikary S.P."/>
            <person name="Tripathy S."/>
        </authorList>
    </citation>
    <scope>NUCLEOTIDE SEQUENCE</scope>
    <source>
        <strain evidence="7">VB521301</strain>
    </source>
</reference>
<feature type="domain" description="Guanylate cyclase" evidence="5">
    <location>
        <begin position="250"/>
        <end position="376"/>
    </location>
</feature>
<dbReference type="AlphaFoldDB" id="A0A0C1N1Y7"/>
<gene>
    <name evidence="7" type="ORF">DA73_0228445</name>
    <name evidence="6" type="ORF">DA73_0400039635</name>
</gene>
<feature type="domain" description="Response regulatory" evidence="4">
    <location>
        <begin position="6"/>
        <end position="124"/>
    </location>
</feature>
<dbReference type="PROSITE" id="PS50125">
    <property type="entry name" value="GUANYLATE_CYCLASE_2"/>
    <property type="match status" value="1"/>
</dbReference>
<dbReference type="RefSeq" id="WP_038090221.1">
    <property type="nucleotide sequence ID" value="NZ_JHEG04000002.1"/>
</dbReference>
<dbReference type="InterPro" id="IPR001789">
    <property type="entry name" value="Sig_transdc_resp-reg_receiver"/>
</dbReference>
<dbReference type="PANTHER" id="PTHR43081">
    <property type="entry name" value="ADENYLATE CYCLASE, TERMINAL-DIFFERENTIATION SPECIFIC-RELATED"/>
    <property type="match status" value="1"/>
</dbReference>
<feature type="modified residue" description="4-aspartylphosphate" evidence="2">
    <location>
        <position position="56"/>
    </location>
</feature>
<dbReference type="PROSITE" id="PS50005">
    <property type="entry name" value="TPR"/>
    <property type="match status" value="1"/>
</dbReference>
<dbReference type="EMBL" id="JHEG04000002">
    <property type="protein sequence ID" value="KAF3883826.1"/>
    <property type="molecule type" value="Genomic_DNA"/>
</dbReference>
<evidence type="ECO:0000313" key="6">
    <source>
        <dbReference type="EMBL" id="KAF3883826.1"/>
    </source>
</evidence>
<dbReference type="InterPro" id="IPR019734">
    <property type="entry name" value="TPR_rpt"/>
</dbReference>
<dbReference type="OrthoDB" id="337251at2"/>
<dbReference type="EMBL" id="JHEG02000058">
    <property type="protein sequence ID" value="KIE08497.1"/>
    <property type="molecule type" value="Genomic_DNA"/>
</dbReference>
<evidence type="ECO:0000256" key="1">
    <source>
        <dbReference type="ARBA" id="ARBA00005381"/>
    </source>
</evidence>
<sequence length="503" mass="57050">MDEQITVLLIDDQSIIGEAISRMLAPEKDIVFHYCSDPTQAIKVAKDSQPTVILQDLVMPQMQGLLLVKFLRSKDAPTCNIPLIVLSSKEEPVIKAKAFELGANDYLVKLPDRMELIARIRYHSKAYINFLKRLEAEALFKAEILRQAAYIEQVDKVTSAASDVERDAFQPEALAEVTKRSDELGQLARVFTNMVKTVKTREKELTSANAQLESLLKAYGRFVPHEYLRFLRKQTITDVQLGDHVSKIMAVMFSDIRSFTTISETMTPQDNFNFVNAYCKRVSPEIRSHYGLIVKFLGDGMMAVFPEGADDAVASGVAKLKRVQEYNKERAVKGYFPLHIGIGIHVGHVMLGMVGEENRMQGDALSDTVNLTARLEGLTKFYGVSMLISEQVLRHLSSPEKYQIRFLDRVIVKGRTEAIAVYEVLDAEIEEVQIRKLQTQSEFERGLESYKNGELELAKTYFEKVLAIHPLDKTAMLYLERVQTLQERGVPNNWNGVWTFTEK</sequence>
<proteinExistence type="inferred from homology"/>
<keyword evidence="2" id="KW-0597">Phosphoprotein</keyword>
<dbReference type="GO" id="GO:0006171">
    <property type="term" value="P:cAMP biosynthetic process"/>
    <property type="evidence" value="ECO:0007669"/>
    <property type="project" value="TreeGrafter"/>
</dbReference>
<dbReference type="Gene3D" id="3.30.70.1230">
    <property type="entry name" value="Nucleotide cyclase"/>
    <property type="match status" value="1"/>
</dbReference>
<dbReference type="SUPFAM" id="SSF55073">
    <property type="entry name" value="Nucleotide cyclase"/>
    <property type="match status" value="1"/>
</dbReference>
<accession>A0A0C1N1Y7</accession>
<dbReference type="PROSITE" id="PS50110">
    <property type="entry name" value="RESPONSE_REGULATORY"/>
    <property type="match status" value="1"/>
</dbReference>
<dbReference type="InterPro" id="IPR029787">
    <property type="entry name" value="Nucleotide_cyclase"/>
</dbReference>
<evidence type="ECO:0000259" key="4">
    <source>
        <dbReference type="PROSITE" id="PS50110"/>
    </source>
</evidence>
<dbReference type="Pfam" id="PF00072">
    <property type="entry name" value="Response_reg"/>
    <property type="match status" value="1"/>
</dbReference>
<keyword evidence="8" id="KW-1185">Reference proteome</keyword>
<evidence type="ECO:0000256" key="2">
    <source>
        <dbReference type="PROSITE-ProRule" id="PRU00169"/>
    </source>
</evidence>
<dbReference type="SMART" id="SM00448">
    <property type="entry name" value="REC"/>
    <property type="match status" value="1"/>
</dbReference>
<dbReference type="InterPro" id="IPR050697">
    <property type="entry name" value="Adenylyl/Guanylyl_Cyclase_3/4"/>
</dbReference>
<dbReference type="STRING" id="1479485.DA73_0228445"/>
<dbReference type="InterPro" id="IPR011006">
    <property type="entry name" value="CheY-like_superfamily"/>
</dbReference>
<organism evidence="7">
    <name type="scientific">Tolypothrix bouteillei VB521301</name>
    <dbReference type="NCBI Taxonomy" id="1479485"/>
    <lineage>
        <taxon>Bacteria</taxon>
        <taxon>Bacillati</taxon>
        <taxon>Cyanobacteriota</taxon>
        <taxon>Cyanophyceae</taxon>
        <taxon>Nostocales</taxon>
        <taxon>Tolypothrichaceae</taxon>
        <taxon>Tolypothrix</taxon>
    </lineage>
</organism>
<reference evidence="6" key="2">
    <citation type="submission" date="2019-11" db="EMBL/GenBank/DDBJ databases">
        <title>Improved Assembly of Tolypothrix boutellei genome.</title>
        <authorList>
            <person name="Sarangi A.N."/>
            <person name="Mukherjee M."/>
            <person name="Ghosh S."/>
            <person name="Singh D."/>
            <person name="Das A."/>
            <person name="Kant S."/>
            <person name="Prusty A."/>
            <person name="Tripathy S."/>
        </authorList>
    </citation>
    <scope>NUCLEOTIDE SEQUENCE</scope>
    <source>
        <strain evidence="6">VB521301</strain>
    </source>
</reference>
<dbReference type="GO" id="GO:0000160">
    <property type="term" value="P:phosphorelay signal transduction system"/>
    <property type="evidence" value="ECO:0007669"/>
    <property type="project" value="InterPro"/>
</dbReference>
<dbReference type="GO" id="GO:0004016">
    <property type="term" value="F:adenylate cyclase activity"/>
    <property type="evidence" value="ECO:0007669"/>
    <property type="project" value="UniProtKB-ARBA"/>
</dbReference>
<dbReference type="SUPFAM" id="SSF52172">
    <property type="entry name" value="CheY-like"/>
    <property type="match status" value="1"/>
</dbReference>
<evidence type="ECO:0000313" key="7">
    <source>
        <dbReference type="EMBL" id="KIE08497.1"/>
    </source>
</evidence>
<dbReference type="InterPro" id="IPR001054">
    <property type="entry name" value="A/G_cyclase"/>
</dbReference>
<dbReference type="SMART" id="SM00044">
    <property type="entry name" value="CYCc"/>
    <property type="match status" value="1"/>
</dbReference>
<dbReference type="CDD" id="cd07302">
    <property type="entry name" value="CHD"/>
    <property type="match status" value="1"/>
</dbReference>
<feature type="repeat" description="TPR" evidence="3">
    <location>
        <begin position="439"/>
        <end position="472"/>
    </location>
</feature>
<protein>
    <submittedName>
        <fullName evidence="7">Family 3 adenylate cyclase</fullName>
    </submittedName>
    <submittedName>
        <fullName evidence="6">Response regulator</fullName>
    </submittedName>
</protein>
<evidence type="ECO:0000313" key="8">
    <source>
        <dbReference type="Proteomes" id="UP000029738"/>
    </source>
</evidence>
<evidence type="ECO:0000259" key="5">
    <source>
        <dbReference type="PROSITE" id="PS50125"/>
    </source>
</evidence>
<evidence type="ECO:0000256" key="3">
    <source>
        <dbReference type="PROSITE-ProRule" id="PRU00339"/>
    </source>
</evidence>
<dbReference type="Pfam" id="PF00211">
    <property type="entry name" value="Guanylate_cyc"/>
    <property type="match status" value="1"/>
</dbReference>
<dbReference type="PANTHER" id="PTHR43081:SF1">
    <property type="entry name" value="ADENYLATE CYCLASE, TERMINAL-DIFFERENTIATION SPECIFIC"/>
    <property type="match status" value="1"/>
</dbReference>
<dbReference type="Proteomes" id="UP000029738">
    <property type="component" value="Unassembled WGS sequence"/>
</dbReference>
<comment type="caution">
    <text evidence="7">The sequence shown here is derived from an EMBL/GenBank/DDBJ whole genome shotgun (WGS) entry which is preliminary data.</text>
</comment>
<comment type="similarity">
    <text evidence="1">Belongs to the adenylyl cyclase class-3 family.</text>
</comment>